<comment type="similarity">
    <text evidence="1">Belongs to the ArgR family.</text>
</comment>
<dbReference type="GO" id="GO:1900079">
    <property type="term" value="P:regulation of arginine biosynthetic process"/>
    <property type="evidence" value="ECO:0007669"/>
    <property type="project" value="UniProtKB-UniRule"/>
</dbReference>
<sequence>MRKYVRQAKIAELIQANVITTQQQLMNLLAEEEIFVSQVTLSRDLQEMAVEKVRDVHGQMFYSLPVRTETEQQDQQVMKQLFQVSCEQVLVLDKLVCIRLLKAAAPILKLYFKQLKLKGVAAIMTDTDEIWLLCFSKQDSEKVGRFLQAVLHESTSY</sequence>
<keyword evidence="1" id="KW-0028">Amino-acid biosynthesis</keyword>
<dbReference type="Proteomes" id="UP000070080">
    <property type="component" value="Unassembled WGS sequence"/>
</dbReference>
<dbReference type="GO" id="GO:0003677">
    <property type="term" value="F:DNA binding"/>
    <property type="evidence" value="ECO:0007669"/>
    <property type="project" value="UniProtKB-KW"/>
</dbReference>
<accession>A0A133Y7C3</accession>
<dbReference type="STRING" id="1497955.HMPREF1872_01148"/>
<keyword evidence="1" id="KW-0055">Arginine biosynthesis</keyword>
<dbReference type="InterPro" id="IPR001669">
    <property type="entry name" value="Arg_repress"/>
</dbReference>
<dbReference type="Gene3D" id="1.10.10.10">
    <property type="entry name" value="Winged helix-like DNA-binding domain superfamily/Winged helix DNA-binding domain"/>
    <property type="match status" value="1"/>
</dbReference>
<comment type="function">
    <text evidence="1">Regulates arginine biosynthesis genes.</text>
</comment>
<dbReference type="AlphaFoldDB" id="A0A133Y7C3"/>
<dbReference type="UniPathway" id="UPA00068"/>
<dbReference type="SUPFAM" id="SSF46785">
    <property type="entry name" value="Winged helix' DNA-binding domain"/>
    <property type="match status" value="1"/>
</dbReference>
<evidence type="ECO:0000259" key="2">
    <source>
        <dbReference type="Pfam" id="PF01316"/>
    </source>
</evidence>
<comment type="pathway">
    <text evidence="1">Amino-acid biosynthesis; L-arginine biosynthesis [regulation].</text>
</comment>
<comment type="caution">
    <text evidence="3">The sequence shown here is derived from an EMBL/GenBank/DDBJ whole genome shotgun (WGS) entry which is preliminary data.</text>
</comment>
<evidence type="ECO:0000313" key="3">
    <source>
        <dbReference type="EMBL" id="KXB39122.1"/>
    </source>
</evidence>
<dbReference type="InterPro" id="IPR020900">
    <property type="entry name" value="Arg_repress_DNA-bd"/>
</dbReference>
<dbReference type="InterPro" id="IPR036390">
    <property type="entry name" value="WH_DNA-bd_sf"/>
</dbReference>
<keyword evidence="1" id="KW-0238">DNA-binding</keyword>
<dbReference type="PANTHER" id="PTHR34471:SF1">
    <property type="entry name" value="ARGININE REPRESSOR"/>
    <property type="match status" value="1"/>
</dbReference>
<reference evidence="4" key="1">
    <citation type="submission" date="2016-01" db="EMBL/GenBank/DDBJ databases">
        <authorList>
            <person name="Mitreva M."/>
            <person name="Pepin K.H."/>
            <person name="Mihindukulasuriya K.A."/>
            <person name="Fulton R."/>
            <person name="Fronick C."/>
            <person name="O'Laughlin M."/>
            <person name="Miner T."/>
            <person name="Herter B."/>
            <person name="Rosa B.A."/>
            <person name="Cordes M."/>
            <person name="Tomlinson C."/>
            <person name="Wollam A."/>
            <person name="Palsikar V.B."/>
            <person name="Mardis E.R."/>
            <person name="Wilson R.K."/>
        </authorList>
    </citation>
    <scope>NUCLEOTIDE SEQUENCE [LARGE SCALE GENOMIC DNA]</scope>
    <source>
        <strain evidence="4">KA00274</strain>
    </source>
</reference>
<comment type="subcellular location">
    <subcellularLocation>
        <location evidence="1">Cytoplasm</location>
    </subcellularLocation>
</comment>
<keyword evidence="1" id="KW-0963">Cytoplasm</keyword>
<dbReference type="HAMAP" id="MF_00173">
    <property type="entry name" value="Arg_repressor"/>
    <property type="match status" value="1"/>
</dbReference>
<name>A0A133Y7C3_9FIRM</name>
<proteinExistence type="inferred from homology"/>
<dbReference type="InterPro" id="IPR036388">
    <property type="entry name" value="WH-like_DNA-bd_sf"/>
</dbReference>
<protein>
    <recommendedName>
        <fullName evidence="1">Arginine repressor</fullName>
    </recommendedName>
</protein>
<dbReference type="GO" id="GO:0006526">
    <property type="term" value="P:L-arginine biosynthetic process"/>
    <property type="evidence" value="ECO:0007669"/>
    <property type="project" value="UniProtKB-UniPathway"/>
</dbReference>
<keyword evidence="1" id="KW-0804">Transcription</keyword>
<dbReference type="EMBL" id="LSCV01000042">
    <property type="protein sequence ID" value="KXB39122.1"/>
    <property type="molecule type" value="Genomic_DNA"/>
</dbReference>
<dbReference type="RefSeq" id="WP_066714661.1">
    <property type="nucleotide sequence ID" value="NZ_CP118869.1"/>
</dbReference>
<dbReference type="GO" id="GO:0005737">
    <property type="term" value="C:cytoplasm"/>
    <property type="evidence" value="ECO:0007669"/>
    <property type="project" value="UniProtKB-SubCell"/>
</dbReference>
<dbReference type="PANTHER" id="PTHR34471">
    <property type="entry name" value="ARGININE REPRESSOR"/>
    <property type="match status" value="1"/>
</dbReference>
<dbReference type="Pfam" id="PF01316">
    <property type="entry name" value="Arg_repressor"/>
    <property type="match status" value="1"/>
</dbReference>
<evidence type="ECO:0000256" key="1">
    <source>
        <dbReference type="HAMAP-Rule" id="MF_00173"/>
    </source>
</evidence>
<dbReference type="OrthoDB" id="9807089at2"/>
<organism evidence="3 4">
    <name type="scientific">Amygdalobacter nucleatus</name>
    <dbReference type="NCBI Taxonomy" id="3029274"/>
    <lineage>
        <taxon>Bacteria</taxon>
        <taxon>Bacillati</taxon>
        <taxon>Bacillota</taxon>
        <taxon>Clostridia</taxon>
        <taxon>Eubacteriales</taxon>
        <taxon>Oscillospiraceae</taxon>
        <taxon>Amygdalobacter</taxon>
    </lineage>
</organism>
<gene>
    <name evidence="1" type="primary">argR</name>
    <name evidence="3" type="ORF">HMPREF1872_01148</name>
</gene>
<dbReference type="GO" id="GO:0003700">
    <property type="term" value="F:DNA-binding transcription factor activity"/>
    <property type="evidence" value="ECO:0007669"/>
    <property type="project" value="UniProtKB-UniRule"/>
</dbReference>
<keyword evidence="4" id="KW-1185">Reference proteome</keyword>
<evidence type="ECO:0000313" key="4">
    <source>
        <dbReference type="Proteomes" id="UP000070080"/>
    </source>
</evidence>
<keyword evidence="1" id="KW-0805">Transcription regulation</keyword>
<keyword evidence="1" id="KW-0678">Repressor</keyword>
<feature type="domain" description="Arginine repressor DNA-binding" evidence="2">
    <location>
        <begin position="1"/>
        <end position="68"/>
    </location>
</feature>